<dbReference type="AlphaFoldDB" id="A0AAN9ADP4"/>
<proteinExistence type="predicted"/>
<evidence type="ECO:0000313" key="2">
    <source>
        <dbReference type="Proteomes" id="UP001381693"/>
    </source>
</evidence>
<evidence type="ECO:0000313" key="1">
    <source>
        <dbReference type="EMBL" id="KAK7084444.1"/>
    </source>
</evidence>
<sequence>TYIMLIDMGMIWRMVIPSAEDRQMQDGTPYKWLDYVHKLSSIILARQGNADIIICVNDSYDAAYSSKDDERDLWVQGYAYVPNIYMKLVDPFLSARGINTLLCSINNKRLLQNLICRYLTDLATSVSAEIIYSVGSKCTNLSAQQSMQNYSFDKAEAETVLFSAYAVLRESGYTGPVVIDATDTDAYVAAAFFSKQLPGMLCIKRKQKTITCSDLVTDEMASCIVQLHCMEGCNAKSNFYGKGKKLVYDQVLNSPLIQRQLSRYGDSLDLDEEVVEDLFEFIRHVIYGDHKRKTMAEACSKK</sequence>
<comment type="caution">
    <text evidence="1">The sequence shown here is derived from an EMBL/GenBank/DDBJ whole genome shotgun (WGS) entry which is preliminary data.</text>
</comment>
<dbReference type="EMBL" id="JAXCGZ010002088">
    <property type="protein sequence ID" value="KAK7084444.1"/>
    <property type="molecule type" value="Genomic_DNA"/>
</dbReference>
<organism evidence="1 2">
    <name type="scientific">Halocaridina rubra</name>
    <name type="common">Hawaiian red shrimp</name>
    <dbReference type="NCBI Taxonomy" id="373956"/>
    <lineage>
        <taxon>Eukaryota</taxon>
        <taxon>Metazoa</taxon>
        <taxon>Ecdysozoa</taxon>
        <taxon>Arthropoda</taxon>
        <taxon>Crustacea</taxon>
        <taxon>Multicrustacea</taxon>
        <taxon>Malacostraca</taxon>
        <taxon>Eumalacostraca</taxon>
        <taxon>Eucarida</taxon>
        <taxon>Decapoda</taxon>
        <taxon>Pleocyemata</taxon>
        <taxon>Caridea</taxon>
        <taxon>Atyoidea</taxon>
        <taxon>Atyidae</taxon>
        <taxon>Halocaridina</taxon>
    </lineage>
</organism>
<feature type="non-terminal residue" evidence="1">
    <location>
        <position position="1"/>
    </location>
</feature>
<dbReference type="Proteomes" id="UP001381693">
    <property type="component" value="Unassembled WGS sequence"/>
</dbReference>
<accession>A0AAN9ADP4</accession>
<name>A0AAN9ADP4_HALRR</name>
<protein>
    <submittedName>
        <fullName evidence="1">Uncharacterized protein</fullName>
    </submittedName>
</protein>
<keyword evidence="2" id="KW-1185">Reference proteome</keyword>
<gene>
    <name evidence="1" type="ORF">SK128_012003</name>
</gene>
<reference evidence="1 2" key="1">
    <citation type="submission" date="2023-11" db="EMBL/GenBank/DDBJ databases">
        <title>Halocaridina rubra genome assembly.</title>
        <authorList>
            <person name="Smith C."/>
        </authorList>
    </citation>
    <scope>NUCLEOTIDE SEQUENCE [LARGE SCALE GENOMIC DNA]</scope>
    <source>
        <strain evidence="1">EP-1</strain>
        <tissue evidence="1">Whole</tissue>
    </source>
</reference>